<dbReference type="GO" id="GO:0005634">
    <property type="term" value="C:nucleus"/>
    <property type="evidence" value="ECO:0007669"/>
    <property type="project" value="TreeGrafter"/>
</dbReference>
<dbReference type="STRING" id="75913.A0A0K0FTS7"/>
<dbReference type="PROSITE" id="PS01031">
    <property type="entry name" value="SHSP"/>
    <property type="match status" value="1"/>
</dbReference>
<reference evidence="5" key="1">
    <citation type="submission" date="2014-07" db="EMBL/GenBank/DDBJ databases">
        <authorList>
            <person name="Martin A.A"/>
            <person name="De Silva N."/>
        </authorList>
    </citation>
    <scope>NUCLEOTIDE SEQUENCE</scope>
</reference>
<dbReference type="GO" id="GO:0005737">
    <property type="term" value="C:cytoplasm"/>
    <property type="evidence" value="ECO:0007669"/>
    <property type="project" value="TreeGrafter"/>
</dbReference>
<keyword evidence="5" id="KW-1185">Reference proteome</keyword>
<dbReference type="InterPro" id="IPR008978">
    <property type="entry name" value="HSP20-like_chaperone"/>
</dbReference>
<dbReference type="CDD" id="cd06526">
    <property type="entry name" value="metazoan_ACD"/>
    <property type="match status" value="1"/>
</dbReference>
<name>A0A0K0FTS7_STRVS</name>
<dbReference type="WBParaSite" id="SVE_1573900.1">
    <property type="protein sequence ID" value="SVE_1573900.1"/>
    <property type="gene ID" value="SVE_1573900"/>
</dbReference>
<dbReference type="AlphaFoldDB" id="A0A0K0FTS7"/>
<dbReference type="SUPFAM" id="SSF49764">
    <property type="entry name" value="HSP20-like chaperones"/>
    <property type="match status" value="1"/>
</dbReference>
<sequence length="153" mass="17794">MTDRWITPFPRDPFFSPFSGIRGFLDDMDRAMMESRYWMNKTLTESHRFAEPCPEIVDNDKEFKVKMDVSHFAPNELKVTVKDNFLHVEGKHEEKDDKYGTIQRMFIRKYNLPQGLKEENVTSELSKDGILTVGGSKLAIEGDKAKNIPITYK</sequence>
<feature type="domain" description="SHSP" evidence="4">
    <location>
        <begin position="44"/>
        <end position="153"/>
    </location>
</feature>
<proteinExistence type="inferred from homology"/>
<dbReference type="PANTHER" id="PTHR45640:SF13">
    <property type="entry name" value="HEAT SHOCK PROTEIN 22-RELATED"/>
    <property type="match status" value="1"/>
</dbReference>
<evidence type="ECO:0000313" key="6">
    <source>
        <dbReference type="WBParaSite" id="SVE_1573900.1"/>
    </source>
</evidence>
<organism evidence="5 6">
    <name type="scientific">Strongyloides venezuelensis</name>
    <name type="common">Threadworm</name>
    <dbReference type="NCBI Taxonomy" id="75913"/>
    <lineage>
        <taxon>Eukaryota</taxon>
        <taxon>Metazoa</taxon>
        <taxon>Ecdysozoa</taxon>
        <taxon>Nematoda</taxon>
        <taxon>Chromadorea</taxon>
        <taxon>Rhabditida</taxon>
        <taxon>Tylenchina</taxon>
        <taxon>Panagrolaimomorpha</taxon>
        <taxon>Strongyloidoidea</taxon>
        <taxon>Strongyloididae</taxon>
        <taxon>Strongyloides</taxon>
    </lineage>
</organism>
<evidence type="ECO:0000256" key="3">
    <source>
        <dbReference type="RuleBase" id="RU003616"/>
    </source>
</evidence>
<dbReference type="InterPro" id="IPR001436">
    <property type="entry name" value="Alpha-crystallin/sHSP_animal"/>
</dbReference>
<dbReference type="Gene3D" id="2.60.40.790">
    <property type="match status" value="1"/>
</dbReference>
<evidence type="ECO:0000256" key="2">
    <source>
        <dbReference type="PROSITE-ProRule" id="PRU00285"/>
    </source>
</evidence>
<accession>A0A0K0FTS7</accession>
<evidence type="ECO:0000259" key="4">
    <source>
        <dbReference type="PROSITE" id="PS01031"/>
    </source>
</evidence>
<dbReference type="GO" id="GO:0042026">
    <property type="term" value="P:protein refolding"/>
    <property type="evidence" value="ECO:0007669"/>
    <property type="project" value="TreeGrafter"/>
</dbReference>
<keyword evidence="1" id="KW-0346">Stress response</keyword>
<dbReference type="PRINTS" id="PR00299">
    <property type="entry name" value="ACRYSTALLIN"/>
</dbReference>
<evidence type="ECO:0000313" key="5">
    <source>
        <dbReference type="Proteomes" id="UP000035680"/>
    </source>
</evidence>
<comment type="similarity">
    <text evidence="2 3">Belongs to the small heat shock protein (HSP20) family.</text>
</comment>
<dbReference type="GO" id="GO:0051082">
    <property type="term" value="F:unfolded protein binding"/>
    <property type="evidence" value="ECO:0007669"/>
    <property type="project" value="TreeGrafter"/>
</dbReference>
<protein>
    <submittedName>
        <fullName evidence="6">Protein lethal(2)essential for life (inferred by orthology to a D. melanogaster protein)</fullName>
    </submittedName>
</protein>
<reference evidence="6" key="2">
    <citation type="submission" date="2015-08" db="UniProtKB">
        <authorList>
            <consortium name="WormBaseParasite"/>
        </authorList>
    </citation>
    <scope>IDENTIFICATION</scope>
</reference>
<dbReference type="PANTHER" id="PTHR45640">
    <property type="entry name" value="HEAT SHOCK PROTEIN HSP-12.2-RELATED"/>
    <property type="match status" value="1"/>
</dbReference>
<dbReference type="Proteomes" id="UP000035680">
    <property type="component" value="Unassembled WGS sequence"/>
</dbReference>
<evidence type="ECO:0000256" key="1">
    <source>
        <dbReference type="ARBA" id="ARBA00023016"/>
    </source>
</evidence>
<dbReference type="GO" id="GO:0009408">
    <property type="term" value="P:response to heat"/>
    <property type="evidence" value="ECO:0007669"/>
    <property type="project" value="TreeGrafter"/>
</dbReference>
<dbReference type="InterPro" id="IPR002068">
    <property type="entry name" value="A-crystallin/Hsp20_dom"/>
</dbReference>
<dbReference type="Pfam" id="PF00011">
    <property type="entry name" value="HSP20"/>
    <property type="match status" value="1"/>
</dbReference>